<evidence type="ECO:0000256" key="1">
    <source>
        <dbReference type="PROSITE-ProRule" id="PRU00703"/>
    </source>
</evidence>
<dbReference type="AlphaFoldDB" id="A0A317T9E2"/>
<sequence length="229" mass="25562">MSVIQRHIDDRYPVLQASEKVDNALVQLQEHGLHEAPVLKDGKLVALVSVDDLHEAARAHEGDGNVQRIEDLSFEEPETVHGDQHLLDVFEQVSNNRLFDILPVKGEDGEYEGIVTKSGLLRDIALLFHFSEKGSTLEIEAPALGVKISEVISVIEKNDAMVLSFGVAEPEPGAQTMVMTFRIQCQDIYRLVTNLEKYGYLIRYAKPSTGAGADALREKALEFMRYIDM</sequence>
<feature type="domain" description="CBS" evidence="2">
    <location>
        <begin position="72"/>
        <end position="132"/>
    </location>
</feature>
<keyword evidence="1" id="KW-0129">CBS domain</keyword>
<dbReference type="GO" id="GO:0016301">
    <property type="term" value="F:kinase activity"/>
    <property type="evidence" value="ECO:0007669"/>
    <property type="project" value="UniProtKB-KW"/>
</dbReference>
<protein>
    <submittedName>
        <fullName evidence="3">Histidine kinase</fullName>
    </submittedName>
</protein>
<reference evidence="4" key="1">
    <citation type="submission" date="2017-10" db="EMBL/GenBank/DDBJ databases">
        <authorList>
            <person name="Gaisin V.A."/>
            <person name="Rysina M.S."/>
            <person name="Grouzdev D.S."/>
        </authorList>
    </citation>
    <scope>NUCLEOTIDE SEQUENCE [LARGE SCALE GENOMIC DNA]</scope>
    <source>
        <strain evidence="4">V1</strain>
    </source>
</reference>
<evidence type="ECO:0000259" key="2">
    <source>
        <dbReference type="PROSITE" id="PS51371"/>
    </source>
</evidence>
<evidence type="ECO:0000313" key="4">
    <source>
        <dbReference type="Proteomes" id="UP000246278"/>
    </source>
</evidence>
<dbReference type="SUPFAM" id="SSF54631">
    <property type="entry name" value="CBS-domain pair"/>
    <property type="match status" value="1"/>
</dbReference>
<name>A0A317T9E2_9CHLB</name>
<dbReference type="EMBL" id="PDNZ01000001">
    <property type="protein sequence ID" value="PWW83048.1"/>
    <property type="molecule type" value="Genomic_DNA"/>
</dbReference>
<proteinExistence type="predicted"/>
<feature type="domain" description="CBS" evidence="2">
    <location>
        <begin position="8"/>
        <end position="64"/>
    </location>
</feature>
<gene>
    <name evidence="3" type="ORF">CR164_00350</name>
</gene>
<dbReference type="PROSITE" id="PS51371">
    <property type="entry name" value="CBS"/>
    <property type="match status" value="2"/>
</dbReference>
<dbReference type="InterPro" id="IPR000644">
    <property type="entry name" value="CBS_dom"/>
</dbReference>
<accession>A0A317T9E2</accession>
<dbReference type="Gene3D" id="3.10.580.10">
    <property type="entry name" value="CBS-domain"/>
    <property type="match status" value="1"/>
</dbReference>
<organism evidence="3 4">
    <name type="scientific">Prosthecochloris marina</name>
    <dbReference type="NCBI Taxonomy" id="2017681"/>
    <lineage>
        <taxon>Bacteria</taxon>
        <taxon>Pseudomonadati</taxon>
        <taxon>Chlorobiota</taxon>
        <taxon>Chlorobiia</taxon>
        <taxon>Chlorobiales</taxon>
        <taxon>Chlorobiaceae</taxon>
        <taxon>Prosthecochloris</taxon>
    </lineage>
</organism>
<dbReference type="RefSeq" id="WP_110021932.1">
    <property type="nucleotide sequence ID" value="NZ_PDNZ01000001.1"/>
</dbReference>
<evidence type="ECO:0000313" key="3">
    <source>
        <dbReference type="EMBL" id="PWW83048.1"/>
    </source>
</evidence>
<keyword evidence="4" id="KW-1185">Reference proteome</keyword>
<keyword evidence="3" id="KW-0418">Kinase</keyword>
<dbReference type="InterPro" id="IPR046342">
    <property type="entry name" value="CBS_dom_sf"/>
</dbReference>
<dbReference type="OrthoDB" id="594490at2"/>
<keyword evidence="3" id="KW-0808">Transferase</keyword>
<dbReference type="Proteomes" id="UP000246278">
    <property type="component" value="Unassembled WGS sequence"/>
</dbReference>
<dbReference type="Pfam" id="PF00571">
    <property type="entry name" value="CBS"/>
    <property type="match status" value="2"/>
</dbReference>
<comment type="caution">
    <text evidence="3">The sequence shown here is derived from an EMBL/GenBank/DDBJ whole genome shotgun (WGS) entry which is preliminary data.</text>
</comment>